<evidence type="ECO:0000256" key="1">
    <source>
        <dbReference type="ARBA" id="ARBA00004141"/>
    </source>
</evidence>
<reference evidence="8 9" key="1">
    <citation type="submission" date="2024-06" db="EMBL/GenBank/DDBJ databases">
        <title>Complete genome of Phlyctema vagabunda strain 19-DSS-EL-015.</title>
        <authorList>
            <person name="Fiorenzani C."/>
        </authorList>
    </citation>
    <scope>NUCLEOTIDE SEQUENCE [LARGE SCALE GENOMIC DNA]</scope>
    <source>
        <strain evidence="8 9">19-DSS-EL-015</strain>
    </source>
</reference>
<gene>
    <name evidence="8" type="ORF">PVAG01_10464</name>
</gene>
<feature type="transmembrane region" description="Helical" evidence="6">
    <location>
        <begin position="418"/>
        <end position="439"/>
    </location>
</feature>
<evidence type="ECO:0000256" key="6">
    <source>
        <dbReference type="SAM" id="Phobius"/>
    </source>
</evidence>
<dbReference type="InterPro" id="IPR036259">
    <property type="entry name" value="MFS_trans_sf"/>
</dbReference>
<proteinExistence type="predicted"/>
<comment type="caution">
    <text evidence="8">The sequence shown here is derived from an EMBL/GenBank/DDBJ whole genome shotgun (WGS) entry which is preliminary data.</text>
</comment>
<feature type="transmembrane region" description="Helical" evidence="6">
    <location>
        <begin position="387"/>
        <end position="406"/>
    </location>
</feature>
<dbReference type="InterPro" id="IPR020846">
    <property type="entry name" value="MFS_dom"/>
</dbReference>
<dbReference type="CDD" id="cd17323">
    <property type="entry name" value="MFS_Tpo1_MDR_like"/>
    <property type="match status" value="1"/>
</dbReference>
<evidence type="ECO:0000256" key="2">
    <source>
        <dbReference type="ARBA" id="ARBA00022692"/>
    </source>
</evidence>
<feature type="transmembrane region" description="Helical" evidence="6">
    <location>
        <begin position="111"/>
        <end position="134"/>
    </location>
</feature>
<evidence type="ECO:0000313" key="8">
    <source>
        <dbReference type="EMBL" id="KAL3418748.1"/>
    </source>
</evidence>
<feature type="domain" description="Major facilitator superfamily (MFS) profile" evidence="7">
    <location>
        <begin position="80"/>
        <end position="509"/>
    </location>
</feature>
<dbReference type="PROSITE" id="PS50850">
    <property type="entry name" value="MFS"/>
    <property type="match status" value="1"/>
</dbReference>
<feature type="transmembrane region" description="Helical" evidence="6">
    <location>
        <begin position="205"/>
        <end position="225"/>
    </location>
</feature>
<dbReference type="PANTHER" id="PTHR23502:SF36">
    <property type="entry name" value="MEMBRANE TRANSPORTER"/>
    <property type="match status" value="1"/>
</dbReference>
<feature type="compositionally biased region" description="Basic and acidic residues" evidence="5">
    <location>
        <begin position="28"/>
        <end position="37"/>
    </location>
</feature>
<sequence>MASLSSSNDVEKKYASSEQPTSPLNNNKADDDRERGVVNDPIVQKKPAQNEGKALAILELVKAQDIHHPIHWSAPKRWGIVVVYCFLQTFVALTSTTYVGAEFLIEEKFGATAQVVTLGQSMFIVGTAVGPAFLGPLSDIGGRKWVYVFSIALYAILNFGTAYAINLPMLIIFMFLAGIAGSTALSNVAGTIADLFGDIDGAGQAMALFVMSANIGPSLGSPVGGWITDNPNMGLKWIFLINVIIGAAFAIIMCFIPETLPRLVIAREAAKANTVDADEAAILKTKVNLLKEVRFVATMTFRIMFTEPIVLLLGIYNGFAYGILFLYLDGVFDVFVVNNGLSIISADLTYLNFVVGVVCMFCFIPVQTYFYGRDRKKHGHNRPEARFITSLVTVWLFPITLLWFAFTSDGSVSFWSPVVAGGVLGFADPLLWLSMLNYITDSYPNVAGSAIAAFLIPSFILAAALCHLGLLMFENMSSTWAFATIGFISLGLCVLIYVIYFFGGRIRSRSKLARSF</sequence>
<comment type="subcellular location">
    <subcellularLocation>
        <location evidence="1">Membrane</location>
        <topology evidence="1">Multi-pass membrane protein</topology>
    </subcellularLocation>
</comment>
<keyword evidence="3 6" id="KW-1133">Transmembrane helix</keyword>
<accession>A0ABR4P633</accession>
<name>A0ABR4P633_9HELO</name>
<evidence type="ECO:0000256" key="5">
    <source>
        <dbReference type="SAM" id="MobiDB-lite"/>
    </source>
</evidence>
<feature type="transmembrane region" description="Helical" evidence="6">
    <location>
        <begin position="78"/>
        <end position="99"/>
    </location>
</feature>
<feature type="region of interest" description="Disordered" evidence="5">
    <location>
        <begin position="1"/>
        <end position="43"/>
    </location>
</feature>
<dbReference type="SUPFAM" id="SSF103473">
    <property type="entry name" value="MFS general substrate transporter"/>
    <property type="match status" value="1"/>
</dbReference>
<dbReference type="Pfam" id="PF07690">
    <property type="entry name" value="MFS_1"/>
    <property type="match status" value="1"/>
</dbReference>
<keyword evidence="2 6" id="KW-0812">Transmembrane</keyword>
<keyword evidence="4 6" id="KW-0472">Membrane</keyword>
<feature type="transmembrane region" description="Helical" evidence="6">
    <location>
        <begin position="146"/>
        <end position="165"/>
    </location>
</feature>
<evidence type="ECO:0000259" key="7">
    <source>
        <dbReference type="PROSITE" id="PS50850"/>
    </source>
</evidence>
<dbReference type="Proteomes" id="UP001629113">
    <property type="component" value="Unassembled WGS sequence"/>
</dbReference>
<keyword evidence="9" id="KW-1185">Reference proteome</keyword>
<feature type="transmembrane region" description="Helical" evidence="6">
    <location>
        <begin position="309"/>
        <end position="328"/>
    </location>
</feature>
<dbReference type="PANTHER" id="PTHR23502">
    <property type="entry name" value="MAJOR FACILITATOR SUPERFAMILY"/>
    <property type="match status" value="1"/>
</dbReference>
<feature type="transmembrane region" description="Helical" evidence="6">
    <location>
        <begin position="237"/>
        <end position="257"/>
    </location>
</feature>
<dbReference type="InterPro" id="IPR011701">
    <property type="entry name" value="MFS"/>
</dbReference>
<feature type="transmembrane region" description="Helical" evidence="6">
    <location>
        <begin position="348"/>
        <end position="366"/>
    </location>
</feature>
<organism evidence="8 9">
    <name type="scientific">Phlyctema vagabunda</name>
    <dbReference type="NCBI Taxonomy" id="108571"/>
    <lineage>
        <taxon>Eukaryota</taxon>
        <taxon>Fungi</taxon>
        <taxon>Dikarya</taxon>
        <taxon>Ascomycota</taxon>
        <taxon>Pezizomycotina</taxon>
        <taxon>Leotiomycetes</taxon>
        <taxon>Helotiales</taxon>
        <taxon>Dermateaceae</taxon>
        <taxon>Phlyctema</taxon>
    </lineage>
</organism>
<evidence type="ECO:0000313" key="9">
    <source>
        <dbReference type="Proteomes" id="UP001629113"/>
    </source>
</evidence>
<feature type="transmembrane region" description="Helical" evidence="6">
    <location>
        <begin position="451"/>
        <end position="473"/>
    </location>
</feature>
<feature type="compositionally biased region" description="Polar residues" evidence="5">
    <location>
        <begin position="16"/>
        <end position="27"/>
    </location>
</feature>
<evidence type="ECO:0000256" key="4">
    <source>
        <dbReference type="ARBA" id="ARBA00023136"/>
    </source>
</evidence>
<protein>
    <submittedName>
        <fullName evidence="8">Polyamine transporter 3</fullName>
    </submittedName>
</protein>
<dbReference type="EMBL" id="JBFCZG010000009">
    <property type="protein sequence ID" value="KAL3418748.1"/>
    <property type="molecule type" value="Genomic_DNA"/>
</dbReference>
<feature type="transmembrane region" description="Helical" evidence="6">
    <location>
        <begin position="171"/>
        <end position="193"/>
    </location>
</feature>
<evidence type="ECO:0000256" key="3">
    <source>
        <dbReference type="ARBA" id="ARBA00022989"/>
    </source>
</evidence>
<dbReference type="Gene3D" id="1.20.1250.20">
    <property type="entry name" value="MFS general substrate transporter like domains"/>
    <property type="match status" value="1"/>
</dbReference>
<feature type="transmembrane region" description="Helical" evidence="6">
    <location>
        <begin position="479"/>
        <end position="502"/>
    </location>
</feature>